<dbReference type="EMBL" id="CAMXCT010005724">
    <property type="protein sequence ID" value="CAI4013121.1"/>
    <property type="molecule type" value="Genomic_DNA"/>
</dbReference>
<evidence type="ECO:0000313" key="4">
    <source>
        <dbReference type="Proteomes" id="UP001152797"/>
    </source>
</evidence>
<reference evidence="2" key="1">
    <citation type="submission" date="2022-10" db="EMBL/GenBank/DDBJ databases">
        <authorList>
            <person name="Chen Y."/>
            <person name="Dougan E. K."/>
            <person name="Chan C."/>
            <person name="Rhodes N."/>
            <person name="Thang M."/>
        </authorList>
    </citation>
    <scope>NUCLEOTIDE SEQUENCE</scope>
</reference>
<name>A0A9P1GGG1_9DINO</name>
<accession>A0A9P1GGG1</accession>
<feature type="region of interest" description="Disordered" evidence="1">
    <location>
        <begin position="409"/>
        <end position="432"/>
    </location>
</feature>
<reference evidence="3" key="2">
    <citation type="submission" date="2024-04" db="EMBL/GenBank/DDBJ databases">
        <authorList>
            <person name="Chen Y."/>
            <person name="Shah S."/>
            <person name="Dougan E. K."/>
            <person name="Thang M."/>
            <person name="Chan C."/>
        </authorList>
    </citation>
    <scope>NUCLEOTIDE SEQUENCE [LARGE SCALE GENOMIC DNA]</scope>
</reference>
<evidence type="ECO:0000313" key="3">
    <source>
        <dbReference type="EMBL" id="CAL1166496.1"/>
    </source>
</evidence>
<dbReference type="EMBL" id="CAMXCT030005724">
    <property type="protein sequence ID" value="CAL4800433.1"/>
    <property type="molecule type" value="Genomic_DNA"/>
</dbReference>
<dbReference type="Pfam" id="PF12893">
    <property type="entry name" value="Lumazine_bd_2"/>
    <property type="match status" value="2"/>
</dbReference>
<dbReference type="InterPro" id="IPR032710">
    <property type="entry name" value="NTF2-like_dom_sf"/>
</dbReference>
<proteinExistence type="predicted"/>
<dbReference type="EMBL" id="CAMXCT020005724">
    <property type="protein sequence ID" value="CAL1166496.1"/>
    <property type="molecule type" value="Genomic_DNA"/>
</dbReference>
<evidence type="ECO:0000313" key="2">
    <source>
        <dbReference type="EMBL" id="CAI4013121.1"/>
    </source>
</evidence>
<keyword evidence="4" id="KW-1185">Reference proteome</keyword>
<evidence type="ECO:0000256" key="1">
    <source>
        <dbReference type="SAM" id="MobiDB-lite"/>
    </source>
</evidence>
<organism evidence="2">
    <name type="scientific">Cladocopium goreaui</name>
    <dbReference type="NCBI Taxonomy" id="2562237"/>
    <lineage>
        <taxon>Eukaryota</taxon>
        <taxon>Sar</taxon>
        <taxon>Alveolata</taxon>
        <taxon>Dinophyceae</taxon>
        <taxon>Suessiales</taxon>
        <taxon>Symbiodiniaceae</taxon>
        <taxon>Cladocopium</taxon>
    </lineage>
</organism>
<sequence length="432" mass="48669">MAEPSKRQRLASARFTEVAVALEAYFDGLHNGDVDRFKEVWHPEGHLYWISPEGDLVDRNAEQFIAYVEENKKSPHLAEYDQIIRLDFASDRCCCAKLQIALCAEHGERRYTDLLLLLRLHGKWQIISKVFSSVPLTELSHEERQDDLPFAVGEPVRGVLEYYRGGHLSRPEIIKENFHSSARLTFSNDSEELVCWSQQQFFEVIRGMPPTFADSNALRFDKIIGVDKAGPDVAMIKLQIGYPPVLYTDFLSMFRLRGNRWWIVAKSSDGSPKLNLAAAFQSSKGHAVGCDCCDPLFPPAEMAYGEETVETPTEWLSGGEDVPPPVRLPLLSAMRKTARSSAASPVHAPLAVMEKGLQSRERPTDCHPFEADPDSRGLHRRRMSDDSPLSHHETLTFRSSRDAVVCSDAPWPGSLETFDRPRNYDGLGQLGR</sequence>
<comment type="caution">
    <text evidence="2">The sequence shown here is derived from an EMBL/GenBank/DDBJ whole genome shotgun (WGS) entry which is preliminary data.</text>
</comment>
<feature type="region of interest" description="Disordered" evidence="1">
    <location>
        <begin position="358"/>
        <end position="394"/>
    </location>
</feature>
<dbReference type="InterPro" id="IPR039437">
    <property type="entry name" value="FrzH/put_lumazine-bd"/>
</dbReference>
<dbReference type="OrthoDB" id="3794857at2759"/>
<dbReference type="Gene3D" id="3.10.450.50">
    <property type="match status" value="2"/>
</dbReference>
<dbReference type="SUPFAM" id="SSF54427">
    <property type="entry name" value="NTF2-like"/>
    <property type="match status" value="2"/>
</dbReference>
<dbReference type="Proteomes" id="UP001152797">
    <property type="component" value="Unassembled WGS sequence"/>
</dbReference>
<dbReference type="AlphaFoldDB" id="A0A9P1GGG1"/>
<gene>
    <name evidence="2" type="ORF">C1SCF055_LOCUS38118</name>
</gene>
<protein>
    <submittedName>
        <fullName evidence="2">Uncharacterized protein</fullName>
    </submittedName>
</protein>